<evidence type="ECO:0000256" key="4">
    <source>
        <dbReference type="SAM" id="MobiDB-lite"/>
    </source>
</evidence>
<dbReference type="InterPro" id="IPR010071">
    <property type="entry name" value="AA_adenyl_dom"/>
</dbReference>
<name>A0ABS4PXP0_9PSEU</name>
<dbReference type="Pfam" id="PF00501">
    <property type="entry name" value="AMP-binding"/>
    <property type="match status" value="6"/>
</dbReference>
<feature type="domain" description="Carrier" evidence="5">
    <location>
        <begin position="4716"/>
        <end position="4791"/>
    </location>
</feature>
<feature type="domain" description="Carrier" evidence="5">
    <location>
        <begin position="3649"/>
        <end position="3727"/>
    </location>
</feature>
<dbReference type="NCBIfam" id="NF003417">
    <property type="entry name" value="PRK04813.1"/>
    <property type="match status" value="6"/>
</dbReference>
<comment type="cofactor">
    <cofactor evidence="1">
        <name>pantetheine 4'-phosphate</name>
        <dbReference type="ChEBI" id="CHEBI:47942"/>
    </cofactor>
</comment>
<comment type="caution">
    <text evidence="6">The sequence shown here is derived from an EMBL/GenBank/DDBJ whole genome shotgun (WGS) entry which is preliminary data.</text>
</comment>
<dbReference type="InterPro" id="IPR023213">
    <property type="entry name" value="CAT-like_dom_sf"/>
</dbReference>
<dbReference type="RefSeq" id="WP_209667252.1">
    <property type="nucleotide sequence ID" value="NZ_JAGGMS010000001.1"/>
</dbReference>
<dbReference type="Pfam" id="PF00668">
    <property type="entry name" value="Condensation"/>
    <property type="match status" value="5"/>
</dbReference>
<sequence length="6118" mass="642532">MTQSPEQVRPAGPAGTPVPAEWTGTTGPVPGDLLHEVVAGHAARTPGATAVVAGQTRLSYRTLDDRATRLAGALQARGAGRGAVVGICLDRGAELVVAVLAVLRTGAAYALLDPAFPAARRQAVLDGAGAVLVVADVHTAGRETVSPDEPGLFVPVPGDPRDAACVMFTSGSSGVPKGIVTPHRAVVATLTGQSYVDFGAAEVWLQCSPVSWDAFALELFGALLHGGACVVQPGGRPDPFVIAELVRTHRVTTLHVSASLLNHLVDEYPEVFDGVRQVLTGGEAASVPHLERLLTRHPDLRLVNGYSPAESTIFTACHVVEPAEVAGSAAVPVGRAVVHKRLHVLDADLAPVPVGVTGELYMAGAGLADGYAGQPAATAERFVANPFAPGERLYRTGDLVRWRAVGDGHGVLDFLGRADDQVKIRGFRVEPGEVQAALARHPSVRQAAVVVREDRPGDKRLVAYAVPEPGADTDPAELRAHLKSLLPDHLVPSAVIPLEALPRTANGKLDRAALPAPATGTSGRPPRTPREAELCALFAAVLDQAVGVDDDFFALGGHSLLGARLLGRIRAELGRHLDLRALFDAPTVAELAELLDSAAVAGRPVPVRRERPAELPLSAAQQRIWFLDRFEDAPEKYHLGRVLRVSGAFGAAEMAALTAAAADLAARHEVLRTTFPATDGRPRQHIAEPGELPPPVTWLPAGATIRSEVERPFDLAEDPPLRIGVLPAATGTLLVLTLHHIAGDGWSMPAVLRDLAVAHRARLAGHAPDWDPLPLTYADYTLWQRDLLAERAGPELAHWRTRLAGAPAELALPTDRPRPATPTHRGGTVPFTLDAAAHARLAALAREHRATVFMVLHAGLAALLTRLGAGTDLPVGTVVAGRPDPGFDELAGFFVNTLVLRTDTAGDPTFADLLDRVRETDLDAFAHADVPFDAVVEALNPERSPARHPLAQVVLVLQNTAGAEAAPGLAETVEPVRPDATKFDLMLDVAERFAPGGGAAGVTGVLEYAADLFDPGTAAALVRRLVRLLTADPQLPIGAADLLDAGEHAALAAANATAVAVPDRPVHTLVSARAAATPDATALIAGEHRVTYRELDAHADRLAHLLLASGVGEGTVIGVHLDRGPELVAAVLAVLKTGAAYTLLDPAFPAARLTSVAARTALVLTRAGAAGPFAGTPVLDPGTAPDGPVSAVDTQVGPGALACVMFTSGSTGEPKGVATPHAALVATYCGQSYADFGPDEVFLQCSPVSWDAFALELFGALLHGGTCVLHPGHRPDPARLAGLVAEHGVTMLQTSASLFDHLVDEHPAALRGPRRVFTGGEPASPAHVAKALREFPGLTVVNGYGPAESLGFTTWHPLTEQSQVDGTAVPIGLPVANKRAHVLDERLRPVPPGVVGELYLAGAGLARGYLGRPGLTAERFVADPYGPPGSRLYRTGDLARRRPDGVLDFAGRADDQVKIRGFRVEPAEVVAALTAHPGVVQAAVVPFGPPPLRLAAYYVARGETAPSARELRAHAVDRLPEHLVPSAFVALAELPRTANGKLDAAALPEPEVVATGGRPPRTPREELLCGVFADVLGLPPGHAVSADDDFFALGGHSLLATRLVSRVRTALGAELPLATLFRAPTVAALAEEVGAILATGEGTRLALRPDPAAPPTVSSAQERLWFLHGSGDAAYNAPQLFRFSGRVDIGALRAAVDDVVARHEPLRTLLPVVDGRPAAVVLDGDAARPRWTVTRCTAGELPDAVAAAAREPFDLAIETPLRVAVFETPGETAVLLVLHHSASDGWSLGPLTRDLTTAYAARRDGGPAALPPPPVRYRDYARWHRELLGSGLAETQLAYWKDALAGLPAAPVLPTDHVRPAEPDGEGATVPIRVPAATHARLAGLARAHGVTPFMVVQAALAGLLTRLGAGTDVPLGTPVAGRADDALDELVGFFVNTLVLRTDTSGDPAFTELLGRVRATDLAAHAHADVPFEQVVEAVNPARSTAWHPLFQVLLVLQNAPGSGAVLELGGEAARPEPVRTGTAKFDLVLDLAEEHADGGAPAGLTGTVEYATALFDRATAAAFADRFTRLLTAAVAAPDRPLSAHDLLDDAERSRLLRELGGLGRPAHRPDGTLATRLAEVAAAQPDAVALVAGEQRVTYAALAARARRLGRRLAALGAGPGTVVGVHVERGADLVAGLCGVLEAGAAYTLLDPGFPEARRVEVLTTTGARLVVGDPLPGFTAVPVDGDGPEADPLPAQPDDAACVMFTSGSSGVPKGIVTPHRAVVATLTGQSYVEFGAAEVWLQCSPVSWDAFALELFGALLHGGACVVQPGGRPDPFVIAELVKAHRVTTLHVSASLLNHLLDEHPEVFDGVRQVLTGGEAASLPHVTRLLSRRPNLRLVNGYSPAENTIFALCHRIGHADLAAARVPVGRPLAGKDVFVLDDRLGLAPHGVIGELYMAGTGLAHGYLGRPAATAERFVAHPFGTPGERLYRTGDLARWRPAADGGPPVLELLGRADDQVKIRGFRVEPEEARAAVATHPAVRQAAVVVREDTPGDRRLVAYVVAARGTAPAPGELRDHIADRLPEHLVPAAVVVLEALPRTANGKLDRAALPVPAATAAGGRAPGGPREELVCGLFAEVLGLAPDAVVGPDDDFFALGGHSLLAARLAGRLRTVFAAEFDVRTVFRAPTPAGLARHLARAGTGSRPPLRARPDRTVVPVSAAQHRMWFLREADGGSAYNVPLAYRGRGPLDRGALVHALADVLARHEALRTVFADDGGAPRARVLDAVRPVVEVVTCTPEEYPAVRDRALGQVFDLAAELPVRTTVFDLGPDEWVLLLVLHHIACDGASVGPLGRDLATAYAARVTGHAPDWSPLPVQYADYAAWQAEVLAGTESEQLAHWTSALAGLPEAPVLPTDRTDGPRGAGVVPVPFAPGTRTQLAALARAARVTPFMVLQAALAAVLTRFGAGPDVPIGTPVAGRDDPALDELVGFFVNTLVLRTDTGGDPAFTELLSRVRETALAAYAHADVPFERVVEAVNPPRTPGRHPLFQVMLVLDGDQGAVPQLAGTEVTAEPLEVAVGKFDLTLTCAEAGAELTGALDYATALFERSTVERVAGSLARFLAAVLAEPATRIGEVDLLTPGDRRRFIAWNDTAVPVPLEVSLPELVARRTAATPDAIALVAGTRRVTYGDLTAAADRVAGRLHALGVRPGVVVGVHLDRGTELVAVLLGVLRAGGAYTLLDPAFPAARLRAALAEGGAPLVVTDGAPGFPGGVRVLDPAVLLAPGAPEPGPYPDAEAPACVLFTSGSTGTPKGVLAPHRALVATYLGQSYADFGPGEVFLQNSAVSWDAFALELFGALLTGGTCVLPPGGRTEPDVLADLAAAHGVTMLQLSASLFNLVLDEYPGVFAGLRRAITAGESASVTHVSRAVQEHPQLAVVNGYGPAESLGLTTAYTAGTESANAATVPIGGPVANKRVHVLDDALRLVPPGVVGELYVAGAGLAKGYVNRPALSAERFVANPYGAPGERMYRTGDLARWRVRPDGSGVLEFAGRADDQVKIRGFRVEPGEVEAVLAQHPDVAQVAVVVREDRPGDKRLVAYVVQRQGTDPASSLRRYVEDRLPAHLVPAATVLLDALPLTPNGKLDRRALPAPEIAADPAGRAPRTPREEILCGLFAEVLELPPHARPGIDDDFFALGGHSLLATRLISRVRTALGVELPIRVLFRRPTVAGLAEELTDVVAADRRPALEPAERPAELPLSFAQQRLWFLDRLDGPSPTYNAPYALRLRGELDAAALAAALSDVVGRHEVLRTVFPVTDGRPGQRVLPAPAEPFPLSTVDLSDADDPAEALATALALAAAEPHDLSRLDRGPLRVTRFVLGATEHVLLLSLHHVVSDGWSLGPLLTDLATAYQARLAGSVAEWVPLPVQYADYTLWQRALLVEDDPDGLAARQVAHWTRVLAELPEELALPADRPRPAVPSHLGDVVGIPVDPALHARLTALARRERVTLFMVLQAAVAALLTRLGAGTDIPLGTPVAGRTDDALTGLVGFFVNTLVLRTDTAGDPTFAELLGRVRETDLAAYAYADVPFERLVEVLNPERSPARHPLFQVNVVLQNNARTEAGFAGLDAEPVPVGAGVAKFDLGFAFEERLGGDGTPDGLAGSLEYARDLFDRATAQSFADRLVRLLTAVAAEPDAPLGTVEVLDPAERRRVLGDWAGDASPHPIQATLHELVEAHAARTPAATALVFGEERVSYGELDARANRIAHGVAAVGVGRGDLVGVHLDRGPELIATLLGVLKAGAGYTVLDTDFPAERLAAVLAEADAALLVTESDTLDGPVPRVRPDELLTAPPGPMPSGRARPGDLACVMFTSGSTGRPKGIAAPHRAVVGTLCGQDYVHFGPDETVLQCSPVSWDAFALELFGPLLHGGVCVLQPGQKPEPSAIARLVAEHRITTLHVSASLLNFLLDEYPETFTPVRQLMTGGEAASVPHLTALLRAHPGMRVVNGYSPAESMIFTAAHVVTAGDTRRPSIPVGRALRHKRLHVLDEHLRPVPPGVAGELYMSGVGLADGYVRRPGATAERFVAHPHGEPGERVYRTGDRVRWLAEEDGTAVLEFLGRTDDQVKIRGFRVEPREVEAAVASYPTAGRVAVTVREAAPGDKRLVAYVVPAAGAPLSVADLRRHVADLLPEHLVPSAFVPVDAFPLTPTGKLDRRALPDPDFAAAAVGRPPRTPREEILCGLFAEVLDVPGVGIDDGFFALGGHSLLAARLISRVRTVLGKELAVRTLFQEPTVAGLAARLDGDGTTRPPLRPVPPGERPDPLPLSFAQQRLWFTGQLEGTGSTYNAPFALRLTGDLDRAALAAALADLVARHESLRTVFPAEAGTPRQRVLPAEAVRVPLAERSCREADLAGALAETARLPFDLAHDLPLRATLFDLGDRQAVLLLTLHHIAGDGWSMGPLLRDLSAAYTDRAAGRVPERPPLPVQYADYTLWQRALLGSEDDPDSLLTRQLQYWAGALAELPEELALPADRPRPLVPGHLGGVVDLRLDARVHARLTALARAHGVTLFMVLQAGLAALLTRLGAGTDVPLGTPLAGRADDALDELVGFFVNTVVLRTDTSGDPTFTELLGRVRETDLTAFDHADVPFERLVDLLRPARSAARHPLFQVSFVLQNNTRGELELPGLDVAAEPVGTGSAKFDLTFALAENHAEDGTPAGVDGAVEYSRDLFDHDTVERLATRLVRLLGAVAADPGLRLGEVELLDEAERRQLLVEWNGTASPEPPAHTLHELVSRQAARTPDATAVAFGETAVSYAELETRANRLAHHLLGLGFGRGALAGVHLERGPDLVVALLAVLKTGAGYTLLDPDFPAARLRDALADTGAPVLITRAALAGVLGGEHTVVRVDTDSAVIAACPGDDPAVPGDPGDIACVMFTSGSTGRPKGVAAPHRALTATFLGQSYVDFGSAEVFLQCAPVSWDAFALELFGALLHGGVCVLQPGQRPEPRAIAGLVAEHGVTMLQMSASLFNFMTDELPGAFDGLRWAITAGETASPAHVARALAEHPALRVVNGYGPAESLGLTTAYEVPRDGSVPTATPIGGPLAGKRCYVLDPELRPVPPGVTGELYVAGAGLAHGYVHRPAATASRFVADPFGEPGGRLYRTGDLARWRALPDGSGVLEFAGRADDQVKIRGFRVERAEVERALLDHPAVERAAVDVREDRPGDRRLVGYVVLPGGPVPETELRDHVAGLLPGHMVPAAVVLLDALPLTPNGKLDRAALPAPRLTAGDGRAPRDEREAVLCRLFAEVLGLPEVTVDDDFFALGGHSLLVSLLAGRIAAELGAEVGVRTLFEAPTVARLAPRLDDPAPDPGAAATPGALAPLLPLRAEGARSPLFCVHPAAGLGWLYSGLLRHLPDRPVYALQARGLAEPGHRVTDLDALVTEYLAHLRSVQPHGPYHLLGWSFGGAVAHELTARLRADGEEVALLAILDGYPFAENPAAPRLAPGDREAIAALLDSLGHPVPDGPLSAGDLARALDTGRLGTPASAVLGAFVDHVNLTRSATSATHDTDVLLFTATGSDAARRWPRHTTGELVVHPVPAAHGDLAGPAALAHIGPVLAALLDHRIGGTLA</sequence>
<dbReference type="InterPro" id="IPR009081">
    <property type="entry name" value="PP-bd_ACP"/>
</dbReference>
<feature type="region of interest" description="Disordered" evidence="4">
    <location>
        <begin position="4786"/>
        <end position="4805"/>
    </location>
</feature>
<dbReference type="InterPro" id="IPR020845">
    <property type="entry name" value="AMP-binding_CS"/>
</dbReference>
<dbReference type="Gene3D" id="3.40.50.1820">
    <property type="entry name" value="alpha/beta hydrolase"/>
    <property type="match status" value="1"/>
</dbReference>
<organism evidence="6 7">
    <name type="scientific">Amycolatopsis magusensis</name>
    <dbReference type="NCBI Taxonomy" id="882444"/>
    <lineage>
        <taxon>Bacteria</taxon>
        <taxon>Bacillati</taxon>
        <taxon>Actinomycetota</taxon>
        <taxon>Actinomycetes</taxon>
        <taxon>Pseudonocardiales</taxon>
        <taxon>Pseudonocardiaceae</taxon>
        <taxon>Amycolatopsis</taxon>
    </lineage>
</organism>
<dbReference type="Gene3D" id="2.30.38.10">
    <property type="entry name" value="Luciferase, Domain 3"/>
    <property type="match status" value="4"/>
</dbReference>
<dbReference type="PROSITE" id="PS00012">
    <property type="entry name" value="PHOSPHOPANTETHEINE"/>
    <property type="match status" value="5"/>
</dbReference>
<dbReference type="SUPFAM" id="SSF53474">
    <property type="entry name" value="alpha/beta-Hydrolases"/>
    <property type="match status" value="1"/>
</dbReference>
<evidence type="ECO:0000259" key="5">
    <source>
        <dbReference type="PROSITE" id="PS50075"/>
    </source>
</evidence>
<dbReference type="Gene3D" id="3.30.559.30">
    <property type="entry name" value="Nonribosomal peptide synthetase, condensation domain"/>
    <property type="match status" value="5"/>
</dbReference>
<dbReference type="Pfam" id="PF00975">
    <property type="entry name" value="Thioesterase"/>
    <property type="match status" value="1"/>
</dbReference>
<dbReference type="SUPFAM" id="SSF47336">
    <property type="entry name" value="ACP-like"/>
    <property type="match status" value="6"/>
</dbReference>
<dbReference type="PROSITE" id="PS00455">
    <property type="entry name" value="AMP_BINDING"/>
    <property type="match status" value="6"/>
</dbReference>
<dbReference type="InterPro" id="IPR042099">
    <property type="entry name" value="ANL_N_sf"/>
</dbReference>
<dbReference type="PANTHER" id="PTHR45527">
    <property type="entry name" value="NONRIBOSOMAL PEPTIDE SYNTHETASE"/>
    <property type="match status" value="1"/>
</dbReference>
<dbReference type="InterPro" id="IPR000873">
    <property type="entry name" value="AMP-dep_synth/lig_dom"/>
</dbReference>
<dbReference type="CDD" id="cd19540">
    <property type="entry name" value="LCL_NRPS-like"/>
    <property type="match status" value="5"/>
</dbReference>
<proteinExistence type="predicted"/>
<dbReference type="InterPro" id="IPR045851">
    <property type="entry name" value="AMP-bd_C_sf"/>
</dbReference>
<feature type="region of interest" description="Disordered" evidence="4">
    <location>
        <begin position="1"/>
        <end position="27"/>
    </location>
</feature>
<feature type="domain" description="Carrier" evidence="5">
    <location>
        <begin position="1559"/>
        <end position="1637"/>
    </location>
</feature>
<evidence type="ECO:0000256" key="1">
    <source>
        <dbReference type="ARBA" id="ARBA00001957"/>
    </source>
</evidence>
<dbReference type="InterPro" id="IPR006162">
    <property type="entry name" value="Ppantetheine_attach_site"/>
</dbReference>
<dbReference type="PANTHER" id="PTHR45527:SF1">
    <property type="entry name" value="FATTY ACID SYNTHASE"/>
    <property type="match status" value="1"/>
</dbReference>
<evidence type="ECO:0000313" key="6">
    <source>
        <dbReference type="EMBL" id="MBP2184199.1"/>
    </source>
</evidence>
<dbReference type="SUPFAM" id="SSF56801">
    <property type="entry name" value="Acetyl-CoA synthetase-like"/>
    <property type="match status" value="6"/>
</dbReference>
<keyword evidence="7" id="KW-1185">Reference proteome</keyword>
<evidence type="ECO:0000256" key="2">
    <source>
        <dbReference type="ARBA" id="ARBA00022450"/>
    </source>
</evidence>
<evidence type="ECO:0000256" key="3">
    <source>
        <dbReference type="ARBA" id="ARBA00022553"/>
    </source>
</evidence>
<dbReference type="SUPFAM" id="SSF52777">
    <property type="entry name" value="CoA-dependent acyltransferases"/>
    <property type="match status" value="10"/>
</dbReference>
<feature type="region of interest" description="Disordered" evidence="4">
    <location>
        <begin position="4325"/>
        <end position="4345"/>
    </location>
</feature>
<dbReference type="EMBL" id="JAGGMS010000001">
    <property type="protein sequence ID" value="MBP2184199.1"/>
    <property type="molecule type" value="Genomic_DNA"/>
</dbReference>
<keyword evidence="2" id="KW-0596">Phosphopantetheine</keyword>
<dbReference type="Proteomes" id="UP000741013">
    <property type="component" value="Unassembled WGS sequence"/>
</dbReference>
<dbReference type="PROSITE" id="PS50075">
    <property type="entry name" value="CARRIER"/>
    <property type="match status" value="6"/>
</dbReference>
<dbReference type="Gene3D" id="1.10.1200.10">
    <property type="entry name" value="ACP-like"/>
    <property type="match status" value="5"/>
</dbReference>
<feature type="domain" description="Carrier" evidence="5">
    <location>
        <begin position="2612"/>
        <end position="2687"/>
    </location>
</feature>
<accession>A0ABS4PXP0</accession>
<dbReference type="NCBIfam" id="TIGR01733">
    <property type="entry name" value="AA-adenyl-dom"/>
    <property type="match status" value="6"/>
</dbReference>
<feature type="domain" description="Carrier" evidence="5">
    <location>
        <begin position="5779"/>
        <end position="5854"/>
    </location>
</feature>
<dbReference type="SMART" id="SM00823">
    <property type="entry name" value="PKS_PP"/>
    <property type="match status" value="6"/>
</dbReference>
<dbReference type="InterPro" id="IPR001242">
    <property type="entry name" value="Condensation_dom"/>
</dbReference>
<dbReference type="InterPro" id="IPR020806">
    <property type="entry name" value="PKS_PP-bd"/>
</dbReference>
<evidence type="ECO:0000313" key="7">
    <source>
        <dbReference type="Proteomes" id="UP000741013"/>
    </source>
</evidence>
<dbReference type="Gene3D" id="3.40.50.980">
    <property type="match status" value="8"/>
</dbReference>
<protein>
    <submittedName>
        <fullName evidence="6">Amino acid adenylation domain-containing protein</fullName>
    </submittedName>
</protein>
<dbReference type="InterPro" id="IPR001031">
    <property type="entry name" value="Thioesterase"/>
</dbReference>
<feature type="domain" description="Carrier" evidence="5">
    <location>
        <begin position="525"/>
        <end position="599"/>
    </location>
</feature>
<dbReference type="InterPro" id="IPR036736">
    <property type="entry name" value="ACP-like_sf"/>
</dbReference>
<dbReference type="Gene3D" id="3.30.300.30">
    <property type="match status" value="6"/>
</dbReference>
<dbReference type="Pfam" id="PF13193">
    <property type="entry name" value="AMP-binding_C"/>
    <property type="match status" value="6"/>
</dbReference>
<dbReference type="InterPro" id="IPR029058">
    <property type="entry name" value="AB_hydrolase_fold"/>
</dbReference>
<dbReference type="NCBIfam" id="NF004282">
    <property type="entry name" value="PRK05691.1"/>
    <property type="match status" value="6"/>
</dbReference>
<reference evidence="6 7" key="1">
    <citation type="submission" date="2021-03" db="EMBL/GenBank/DDBJ databases">
        <title>Sequencing the genomes of 1000 actinobacteria strains.</title>
        <authorList>
            <person name="Klenk H.-P."/>
        </authorList>
    </citation>
    <scope>NUCLEOTIDE SEQUENCE [LARGE SCALE GENOMIC DNA]</scope>
    <source>
        <strain evidence="6 7">DSM 45510</strain>
    </source>
</reference>
<dbReference type="CDD" id="cd12117">
    <property type="entry name" value="A_NRPS_Srf_like"/>
    <property type="match status" value="6"/>
</dbReference>
<dbReference type="Pfam" id="PF00550">
    <property type="entry name" value="PP-binding"/>
    <property type="match status" value="6"/>
</dbReference>
<dbReference type="Gene3D" id="3.30.559.10">
    <property type="entry name" value="Chloramphenicol acetyltransferase-like domain"/>
    <property type="match status" value="5"/>
</dbReference>
<dbReference type="Gene3D" id="3.40.50.12780">
    <property type="entry name" value="N-terminal domain of ligase-like"/>
    <property type="match status" value="2"/>
</dbReference>
<keyword evidence="3" id="KW-0597">Phosphoprotein</keyword>
<gene>
    <name evidence="6" type="ORF">JOM49_005725</name>
</gene>
<dbReference type="InterPro" id="IPR025110">
    <property type="entry name" value="AMP-bd_C"/>
</dbReference>